<proteinExistence type="predicted"/>
<sequence length="300" mass="32559">MSHQAEQASAHKHDDETVLPVHYNHREEFAVEPPTVGERMPLFNLRWAYREYIAEFWGTFMLVFFGDSAVATATFNISNAASGWLIISFGFAIGLAMGVYVSASISGGHLNPAITLANALFGKISWRKVPGYMFSQLLGAFVAAATLYGIFKSQFDMFDGGNRQLQGPTGTGGIFATYAQPGNGKFYSAFSEMVNTGLLIAGIYAVCDERGTPATGYIPMAVGGVIFAISCCSGWVTGFALNPARDFGPRIFSTILYGKAPFSAGGHYFWVPLFMPFVGAVCGLALYEFFILNEPKKKQN</sequence>
<dbReference type="EMBL" id="JANBPW010000028">
    <property type="protein sequence ID" value="KAJ1951321.1"/>
    <property type="molecule type" value="Genomic_DNA"/>
</dbReference>
<name>A0ACC1JHF6_9FUNG</name>
<keyword evidence="2" id="KW-1185">Reference proteome</keyword>
<evidence type="ECO:0000313" key="1">
    <source>
        <dbReference type="EMBL" id="KAJ1951321.1"/>
    </source>
</evidence>
<gene>
    <name evidence="1" type="primary">AQP1_1</name>
    <name evidence="1" type="ORF">FBU59_000233</name>
</gene>
<reference evidence="1" key="1">
    <citation type="submission" date="2022-07" db="EMBL/GenBank/DDBJ databases">
        <title>Phylogenomic reconstructions and comparative analyses of Kickxellomycotina fungi.</title>
        <authorList>
            <person name="Reynolds N.K."/>
            <person name="Stajich J.E."/>
            <person name="Barry K."/>
            <person name="Grigoriev I.V."/>
            <person name="Crous P."/>
            <person name="Smith M.E."/>
        </authorList>
    </citation>
    <scope>NUCLEOTIDE SEQUENCE</scope>
    <source>
        <strain evidence="1">NRRL 5244</strain>
    </source>
</reference>
<accession>A0ACC1JHF6</accession>
<evidence type="ECO:0000313" key="2">
    <source>
        <dbReference type="Proteomes" id="UP001150603"/>
    </source>
</evidence>
<organism evidence="1 2">
    <name type="scientific">Linderina macrospora</name>
    <dbReference type="NCBI Taxonomy" id="4868"/>
    <lineage>
        <taxon>Eukaryota</taxon>
        <taxon>Fungi</taxon>
        <taxon>Fungi incertae sedis</taxon>
        <taxon>Zoopagomycota</taxon>
        <taxon>Kickxellomycotina</taxon>
        <taxon>Kickxellomycetes</taxon>
        <taxon>Kickxellales</taxon>
        <taxon>Kickxellaceae</taxon>
        <taxon>Linderina</taxon>
    </lineage>
</organism>
<comment type="caution">
    <text evidence="1">The sequence shown here is derived from an EMBL/GenBank/DDBJ whole genome shotgun (WGS) entry which is preliminary data.</text>
</comment>
<protein>
    <submittedName>
        <fullName evidence="1">Aquaporin-like protein</fullName>
    </submittedName>
</protein>
<dbReference type="Proteomes" id="UP001150603">
    <property type="component" value="Unassembled WGS sequence"/>
</dbReference>